<protein>
    <recommendedName>
        <fullName evidence="3">TNFR-Cys domain-containing protein</fullName>
    </recommendedName>
</protein>
<proteinExistence type="predicted"/>
<keyword evidence="1" id="KW-1015">Disulfide bond</keyword>
<feature type="transmembrane region" description="Helical" evidence="2">
    <location>
        <begin position="169"/>
        <end position="192"/>
    </location>
</feature>
<dbReference type="PROSITE" id="PS00652">
    <property type="entry name" value="TNFR_NGFR_1"/>
    <property type="match status" value="1"/>
</dbReference>
<dbReference type="GO" id="GO:0009897">
    <property type="term" value="C:external side of plasma membrane"/>
    <property type="evidence" value="ECO:0007669"/>
    <property type="project" value="TreeGrafter"/>
</dbReference>
<dbReference type="PANTHER" id="PTHR46875">
    <property type="entry name" value="TUMOR NECROSIS FACTOR RECEPTOR SUPERFAMILY MEMBER 5"/>
    <property type="match status" value="1"/>
</dbReference>
<evidence type="ECO:0000256" key="1">
    <source>
        <dbReference type="PROSITE-ProRule" id="PRU00206"/>
    </source>
</evidence>
<reference evidence="4" key="1">
    <citation type="submission" date="2025-08" db="UniProtKB">
        <authorList>
            <consortium name="Ensembl"/>
        </authorList>
    </citation>
    <scope>IDENTIFICATION</scope>
</reference>
<dbReference type="Proteomes" id="UP000261620">
    <property type="component" value="Unplaced"/>
</dbReference>
<dbReference type="AlphaFoldDB" id="A0A3Q3WZI4"/>
<accession>A0A3Q3WZI4</accession>
<dbReference type="SUPFAM" id="SSF57586">
    <property type="entry name" value="TNF receptor-like"/>
    <property type="match status" value="2"/>
</dbReference>
<evidence type="ECO:0000313" key="4">
    <source>
        <dbReference type="Ensembl" id="ENSMMOP00000021020.1"/>
    </source>
</evidence>
<feature type="repeat" description="TNFR-Cys" evidence="1">
    <location>
        <begin position="78"/>
        <end position="117"/>
    </location>
</feature>
<evidence type="ECO:0000259" key="3">
    <source>
        <dbReference type="PROSITE" id="PS50050"/>
    </source>
</evidence>
<evidence type="ECO:0000256" key="2">
    <source>
        <dbReference type="SAM" id="Phobius"/>
    </source>
</evidence>
<keyword evidence="5" id="KW-1185">Reference proteome</keyword>
<name>A0A3Q3WZI4_MOLML</name>
<sequence length="271" mass="29681">TAKMSCINEDQYTSKDGRCCDRCQAGQSTLLSATECAQCNHGLYTATKNHMRKCNICTVCSPSKTLKDCTAQVDAVCTCVSGFYCSNNRCDHCRPASRCSRGEGVKALATHTNDTICAPCEDGTYSNVTDFHSPCRAHTRCEDIGRELKTLGTRTTDAICGNFKSHCHWALPASLWSGLVLTALILFGLIYWREKRRSRRTGLNVEFISSSDHDMVNDNTQGSLDSCLPITPLKASVSFAESSHGNGSTGYSTGNFLRSYSEPQEDEWCGT</sequence>
<dbReference type="Gene3D" id="2.10.50.10">
    <property type="entry name" value="Tumor Necrosis Factor Receptor, subunit A, domain 2"/>
    <property type="match status" value="3"/>
</dbReference>
<feature type="domain" description="TNFR-Cys" evidence="3">
    <location>
        <begin position="78"/>
        <end position="117"/>
    </location>
</feature>
<feature type="disulfide bond" evidence="1">
    <location>
        <begin position="39"/>
        <end position="54"/>
    </location>
</feature>
<evidence type="ECO:0000313" key="5">
    <source>
        <dbReference type="Proteomes" id="UP000261620"/>
    </source>
</evidence>
<feature type="repeat" description="TNFR-Cys" evidence="1">
    <location>
        <begin position="38"/>
        <end position="77"/>
    </location>
</feature>
<dbReference type="PANTHER" id="PTHR46875:SF2">
    <property type="entry name" value="TUMOR NECROSIS FACTOR RECEPTOR SUPERFAMILY MEMBER 5-LIKE ISOFORM X1"/>
    <property type="match status" value="1"/>
</dbReference>
<feature type="domain" description="TNFR-Cys" evidence="3">
    <location>
        <begin position="38"/>
        <end position="77"/>
    </location>
</feature>
<keyword evidence="2" id="KW-0472">Membrane</keyword>
<dbReference type="SMART" id="SM00208">
    <property type="entry name" value="TNFR"/>
    <property type="match status" value="4"/>
</dbReference>
<organism evidence="4 5">
    <name type="scientific">Mola mola</name>
    <name type="common">Ocean sunfish</name>
    <name type="synonym">Tetraodon mola</name>
    <dbReference type="NCBI Taxonomy" id="94237"/>
    <lineage>
        <taxon>Eukaryota</taxon>
        <taxon>Metazoa</taxon>
        <taxon>Chordata</taxon>
        <taxon>Craniata</taxon>
        <taxon>Vertebrata</taxon>
        <taxon>Euteleostomi</taxon>
        <taxon>Actinopterygii</taxon>
        <taxon>Neopterygii</taxon>
        <taxon>Teleostei</taxon>
        <taxon>Neoteleostei</taxon>
        <taxon>Acanthomorphata</taxon>
        <taxon>Eupercaria</taxon>
        <taxon>Tetraodontiformes</taxon>
        <taxon>Molidae</taxon>
        <taxon>Mola</taxon>
    </lineage>
</organism>
<dbReference type="Ensembl" id="ENSMMOT00000021376.1">
    <property type="protein sequence ID" value="ENSMMOP00000021020.1"/>
    <property type="gene ID" value="ENSMMOG00000015980.1"/>
</dbReference>
<dbReference type="OMA" id="CEHCLPV"/>
<dbReference type="Pfam" id="PF00020">
    <property type="entry name" value="TNFR_c6"/>
    <property type="match status" value="2"/>
</dbReference>
<keyword evidence="2" id="KW-0812">Transmembrane</keyword>
<dbReference type="InterPro" id="IPR001368">
    <property type="entry name" value="TNFR/NGFR_Cys_rich_reg"/>
</dbReference>
<comment type="caution">
    <text evidence="1">Lacks conserved residue(s) required for the propagation of feature annotation.</text>
</comment>
<keyword evidence="2" id="KW-1133">Transmembrane helix</keyword>
<reference evidence="4" key="2">
    <citation type="submission" date="2025-09" db="UniProtKB">
        <authorList>
            <consortium name="Ensembl"/>
        </authorList>
    </citation>
    <scope>IDENTIFICATION</scope>
</reference>
<dbReference type="InterPro" id="IPR052135">
    <property type="entry name" value="TNFRSF5"/>
</dbReference>
<dbReference type="PROSITE" id="PS50050">
    <property type="entry name" value="TNFR_NGFR_2"/>
    <property type="match status" value="2"/>
</dbReference>
<dbReference type="STRING" id="94237.ENSMMOP00000021020"/>
<feature type="disulfide bond" evidence="1">
    <location>
        <begin position="99"/>
        <end position="117"/>
    </location>
</feature>
<dbReference type="GO" id="GO:0002768">
    <property type="term" value="P:immune response-regulating cell surface receptor signaling pathway"/>
    <property type="evidence" value="ECO:0007669"/>
    <property type="project" value="TreeGrafter"/>
</dbReference>
<dbReference type="GO" id="GO:0035631">
    <property type="term" value="C:CD40 receptor complex"/>
    <property type="evidence" value="ECO:0007669"/>
    <property type="project" value="TreeGrafter"/>
</dbReference>